<evidence type="ECO:0000256" key="4">
    <source>
        <dbReference type="ARBA" id="ARBA00022638"/>
    </source>
</evidence>
<feature type="compositionally biased region" description="Polar residues" evidence="7">
    <location>
        <begin position="204"/>
        <end position="216"/>
    </location>
</feature>
<feature type="domain" description="N-acetylmuramoyl-L-alanine amidase" evidence="8">
    <location>
        <begin position="17"/>
        <end position="150"/>
    </location>
</feature>
<dbReference type="PANTHER" id="PTHR30417">
    <property type="entry name" value="N-ACETYLMURAMOYL-L-ALANINE AMIDASE AMID"/>
    <property type="match status" value="1"/>
</dbReference>
<dbReference type="SMART" id="SM00644">
    <property type="entry name" value="Ami_2"/>
    <property type="match status" value="1"/>
</dbReference>
<dbReference type="EC" id="3.5.1.28" evidence="2"/>
<evidence type="ECO:0000313" key="9">
    <source>
        <dbReference type="EMBL" id="DAF97581.1"/>
    </source>
</evidence>
<dbReference type="GO" id="GO:0009254">
    <property type="term" value="P:peptidoglycan turnover"/>
    <property type="evidence" value="ECO:0007669"/>
    <property type="project" value="TreeGrafter"/>
</dbReference>
<organism evidence="9">
    <name type="scientific">Siphoviridae sp. ctEZK6</name>
    <dbReference type="NCBI Taxonomy" id="2825397"/>
    <lineage>
        <taxon>Viruses</taxon>
        <taxon>Duplodnaviria</taxon>
        <taxon>Heunggongvirae</taxon>
        <taxon>Uroviricota</taxon>
        <taxon>Caudoviricetes</taxon>
    </lineage>
</organism>
<dbReference type="EMBL" id="BK016134">
    <property type="protein sequence ID" value="DAF97581.1"/>
    <property type="molecule type" value="Genomic_DNA"/>
</dbReference>
<evidence type="ECO:0000259" key="8">
    <source>
        <dbReference type="SMART" id="SM00644"/>
    </source>
</evidence>
<comment type="catalytic activity">
    <reaction evidence="1">
        <text>Hydrolyzes the link between N-acetylmuramoyl residues and L-amino acid residues in certain cell-wall glycopeptides.</text>
        <dbReference type="EC" id="3.5.1.28"/>
    </reaction>
</comment>
<dbReference type="SUPFAM" id="SSF55846">
    <property type="entry name" value="N-acetylmuramoyl-L-alanine amidase-like"/>
    <property type="match status" value="1"/>
</dbReference>
<evidence type="ECO:0000256" key="1">
    <source>
        <dbReference type="ARBA" id="ARBA00001561"/>
    </source>
</evidence>
<dbReference type="InterPro" id="IPR002502">
    <property type="entry name" value="Amidase_domain"/>
</dbReference>
<keyword evidence="6" id="KW-0961">Cell wall biogenesis/degradation</keyword>
<dbReference type="GO" id="GO:0008745">
    <property type="term" value="F:N-acetylmuramoyl-L-alanine amidase activity"/>
    <property type="evidence" value="ECO:0007669"/>
    <property type="project" value="UniProtKB-EC"/>
</dbReference>
<reference evidence="9" key="1">
    <citation type="journal article" date="2021" name="Proc. Natl. Acad. Sci. U.S.A.">
        <title>A Catalog of Tens of Thousands of Viruses from Human Metagenomes Reveals Hidden Associations with Chronic Diseases.</title>
        <authorList>
            <person name="Tisza M.J."/>
            <person name="Buck C.B."/>
        </authorList>
    </citation>
    <scope>NUCLEOTIDE SEQUENCE</scope>
    <source>
        <strain evidence="9">CtEZK6</strain>
    </source>
</reference>
<evidence type="ECO:0000256" key="7">
    <source>
        <dbReference type="SAM" id="MobiDB-lite"/>
    </source>
</evidence>
<sequence>MTRIEPNWAVTDVHQSANYDEGRPAGPPTGIVIHWWGLPEWNQTHDGVVDFLCNGNRSARTSAHYVVSAGRITQIVSDNDRAWHCSGNNLRTIGIECHPACTDDDLRTVAKLVSAIRFEHGYLPLSRHCDHFPTACPGNYSDKLAEIDRIANEGEFDEMQLTDRITRPDGHNASVADILAYLDLRVERIERALLGGVEKKGSDGQPTGSMTNPLDETAWNATNFSRVYEGISALNTRLDDLAKLIEAGAK</sequence>
<dbReference type="Gene3D" id="3.40.80.10">
    <property type="entry name" value="Peptidoglycan recognition protein-like"/>
    <property type="match status" value="1"/>
</dbReference>
<dbReference type="PANTHER" id="PTHR30417:SF1">
    <property type="entry name" value="N-ACETYLMURAMOYL-L-ALANINE AMIDASE AMID"/>
    <property type="match status" value="1"/>
</dbReference>
<dbReference type="Pfam" id="PF01510">
    <property type="entry name" value="Amidase_2"/>
    <property type="match status" value="1"/>
</dbReference>
<proteinExistence type="predicted"/>
<evidence type="ECO:0000256" key="6">
    <source>
        <dbReference type="ARBA" id="ARBA00023316"/>
    </source>
</evidence>
<dbReference type="GO" id="GO:0009253">
    <property type="term" value="P:peptidoglycan catabolic process"/>
    <property type="evidence" value="ECO:0007669"/>
    <property type="project" value="InterPro"/>
</dbReference>
<evidence type="ECO:0000256" key="2">
    <source>
        <dbReference type="ARBA" id="ARBA00011901"/>
    </source>
</evidence>
<dbReference type="GO" id="GO:0042742">
    <property type="term" value="P:defense response to bacterium"/>
    <property type="evidence" value="ECO:0007669"/>
    <property type="project" value="UniProtKB-KW"/>
</dbReference>
<name>A0A8S5USZ0_9CAUD</name>
<keyword evidence="4" id="KW-0081">Bacteriolytic enzyme</keyword>
<accession>A0A8S5USZ0</accession>
<dbReference type="GO" id="GO:0001897">
    <property type="term" value="P:symbiont-mediated cytolysis of host cell"/>
    <property type="evidence" value="ECO:0007669"/>
    <property type="project" value="UniProtKB-ARBA"/>
</dbReference>
<keyword evidence="3" id="KW-0929">Antimicrobial</keyword>
<protein>
    <recommendedName>
        <fullName evidence="2">N-acetylmuramoyl-L-alanine amidase</fullName>
        <ecNumber evidence="2">3.5.1.28</ecNumber>
    </recommendedName>
</protein>
<dbReference type="InterPro" id="IPR036505">
    <property type="entry name" value="Amidase/PGRP_sf"/>
</dbReference>
<dbReference type="GO" id="GO:0071555">
    <property type="term" value="P:cell wall organization"/>
    <property type="evidence" value="ECO:0007669"/>
    <property type="project" value="UniProtKB-KW"/>
</dbReference>
<dbReference type="InterPro" id="IPR051206">
    <property type="entry name" value="NAMLAA_amidase_2"/>
</dbReference>
<evidence type="ECO:0000256" key="3">
    <source>
        <dbReference type="ARBA" id="ARBA00022529"/>
    </source>
</evidence>
<keyword evidence="5" id="KW-0378">Hydrolase</keyword>
<evidence type="ECO:0000256" key="5">
    <source>
        <dbReference type="ARBA" id="ARBA00022801"/>
    </source>
</evidence>
<feature type="region of interest" description="Disordered" evidence="7">
    <location>
        <begin position="197"/>
        <end position="216"/>
    </location>
</feature>
<dbReference type="CDD" id="cd06583">
    <property type="entry name" value="PGRP"/>
    <property type="match status" value="1"/>
</dbReference>